<reference evidence="3" key="2">
    <citation type="submission" date="2025-09" db="UniProtKB">
        <authorList>
            <consortium name="Ensembl"/>
        </authorList>
    </citation>
    <scope>IDENTIFICATION</scope>
</reference>
<accession>A0A8D0GML0</accession>
<dbReference type="Pfam" id="PF02174">
    <property type="entry name" value="IRS"/>
    <property type="match status" value="1"/>
</dbReference>
<evidence type="ECO:0000259" key="2">
    <source>
        <dbReference type="PROSITE" id="PS51064"/>
    </source>
</evidence>
<feature type="region of interest" description="Disordered" evidence="1">
    <location>
        <begin position="262"/>
        <end position="303"/>
    </location>
</feature>
<protein>
    <submittedName>
        <fullName evidence="3">Docking protein 3</fullName>
    </submittedName>
</protein>
<sequence length="365" mass="39480">METTPSTYINVGGLPSSESKMEENVIYSTWQNSCEFLVLVIQTLASNTCGLKGNYLLVTSPERLELKNPQSRQTILTWPYPFLRRFGRDKAIFSFEAGRRCESGEGLFSFNTSRANEIYNAVSAIINRQMANLQGNSKTQEASATLNSTQGAGYRSWSSSSGNLEEMQLLCAGSLQETGGAQLLLGSCAEPTLAPPVTKSPDPPIIYATIERSLQPPFQPSVQTEDKCGEPAGQISDHLYENLCALEHAFLPGAPALNLSCRGSPEGSSNSDPDPIYDNSLVVPKQWSNPPAPTPSAGPDSSLEAQYQRLLDQEVPESGEEGEGDLLMSALPKAKSETGFKRKLITLLSREGVPKAPTTSLLDKP</sequence>
<gene>
    <name evidence="3" type="primary">DOK3</name>
</gene>
<dbReference type="Ensembl" id="ENSSPUT00000007957.1">
    <property type="protein sequence ID" value="ENSSPUP00000007468.1"/>
    <property type="gene ID" value="ENSSPUG00000005784.1"/>
</dbReference>
<reference evidence="3" key="1">
    <citation type="submission" date="2025-08" db="UniProtKB">
        <authorList>
            <consortium name="Ensembl"/>
        </authorList>
    </citation>
    <scope>IDENTIFICATION</scope>
</reference>
<dbReference type="Gene3D" id="2.30.29.30">
    <property type="entry name" value="Pleckstrin-homology domain (PH domain)/Phosphotyrosine-binding domain (PTB)"/>
    <property type="match status" value="1"/>
</dbReference>
<evidence type="ECO:0000256" key="1">
    <source>
        <dbReference type="SAM" id="MobiDB-lite"/>
    </source>
</evidence>
<evidence type="ECO:0000313" key="4">
    <source>
        <dbReference type="Proteomes" id="UP000694392"/>
    </source>
</evidence>
<dbReference type="SMART" id="SM00310">
    <property type="entry name" value="PTBI"/>
    <property type="match status" value="1"/>
</dbReference>
<dbReference type="Proteomes" id="UP000694392">
    <property type="component" value="Unplaced"/>
</dbReference>
<dbReference type="SMART" id="SM01244">
    <property type="entry name" value="IRS"/>
    <property type="match status" value="1"/>
</dbReference>
<dbReference type="GO" id="GO:0005737">
    <property type="term" value="C:cytoplasm"/>
    <property type="evidence" value="ECO:0007669"/>
    <property type="project" value="Ensembl"/>
</dbReference>
<dbReference type="PANTHER" id="PTHR21258:SF42">
    <property type="entry name" value="DOCKING PROTEIN 3"/>
    <property type="match status" value="1"/>
</dbReference>
<proteinExistence type="predicted"/>
<dbReference type="InterPro" id="IPR002404">
    <property type="entry name" value="IRS_PTB"/>
</dbReference>
<feature type="domain" description="IRS-type PTB" evidence="2">
    <location>
        <begin position="32"/>
        <end position="136"/>
    </location>
</feature>
<organism evidence="3 4">
    <name type="scientific">Sphenodon punctatus</name>
    <name type="common">Tuatara</name>
    <name type="synonym">Hatteria punctata</name>
    <dbReference type="NCBI Taxonomy" id="8508"/>
    <lineage>
        <taxon>Eukaryota</taxon>
        <taxon>Metazoa</taxon>
        <taxon>Chordata</taxon>
        <taxon>Craniata</taxon>
        <taxon>Vertebrata</taxon>
        <taxon>Euteleostomi</taxon>
        <taxon>Lepidosauria</taxon>
        <taxon>Sphenodontia</taxon>
        <taxon>Sphenodontidae</taxon>
        <taxon>Sphenodon</taxon>
    </lineage>
</organism>
<dbReference type="SUPFAM" id="SSF50729">
    <property type="entry name" value="PH domain-like"/>
    <property type="match status" value="1"/>
</dbReference>
<dbReference type="AlphaFoldDB" id="A0A8D0GML0"/>
<dbReference type="GeneTree" id="ENSGT00940000161724"/>
<name>A0A8D0GML0_SPHPU</name>
<dbReference type="GO" id="GO:0007169">
    <property type="term" value="P:cell surface receptor protein tyrosine kinase signaling pathway"/>
    <property type="evidence" value="ECO:0007669"/>
    <property type="project" value="TreeGrafter"/>
</dbReference>
<dbReference type="PROSITE" id="PS51064">
    <property type="entry name" value="IRS_PTB"/>
    <property type="match status" value="1"/>
</dbReference>
<dbReference type="GO" id="GO:0007265">
    <property type="term" value="P:Ras protein signal transduction"/>
    <property type="evidence" value="ECO:0007669"/>
    <property type="project" value="Ensembl"/>
</dbReference>
<dbReference type="GO" id="GO:0043410">
    <property type="term" value="P:positive regulation of MAPK cascade"/>
    <property type="evidence" value="ECO:0007669"/>
    <property type="project" value="TreeGrafter"/>
</dbReference>
<dbReference type="OMA" id="WVQLFAD"/>
<dbReference type="InterPro" id="IPR050996">
    <property type="entry name" value="Docking_Protein_DOK"/>
</dbReference>
<dbReference type="PANTHER" id="PTHR21258">
    <property type="entry name" value="DOCKING PROTEIN RELATED"/>
    <property type="match status" value="1"/>
</dbReference>
<keyword evidence="4" id="KW-1185">Reference proteome</keyword>
<evidence type="ECO:0000313" key="3">
    <source>
        <dbReference type="Ensembl" id="ENSSPUP00000007468.1"/>
    </source>
</evidence>
<dbReference type="InterPro" id="IPR011993">
    <property type="entry name" value="PH-like_dom_sf"/>
</dbReference>